<keyword evidence="1 6" id="KW-0645">Protease</keyword>
<organism evidence="9 10">
    <name type="scientific">Hypericibacter terrae</name>
    <dbReference type="NCBI Taxonomy" id="2602015"/>
    <lineage>
        <taxon>Bacteria</taxon>
        <taxon>Pseudomonadati</taxon>
        <taxon>Pseudomonadota</taxon>
        <taxon>Alphaproteobacteria</taxon>
        <taxon>Rhodospirillales</taxon>
        <taxon>Dongiaceae</taxon>
        <taxon>Hypericibacter</taxon>
    </lineage>
</organism>
<evidence type="ECO:0000313" key="10">
    <source>
        <dbReference type="Proteomes" id="UP000326202"/>
    </source>
</evidence>
<keyword evidence="5 6" id="KW-0482">Metalloprotease</keyword>
<dbReference type="InterPro" id="IPR051156">
    <property type="entry name" value="Mito/Outer_Membr_Metalloprot"/>
</dbReference>
<feature type="chain" id="PRO_5023943934" description="Peptidase M48 domain-containing protein" evidence="7">
    <location>
        <begin position="22"/>
        <end position="260"/>
    </location>
</feature>
<gene>
    <name evidence="9" type="ORF">FRZ44_27220</name>
</gene>
<reference evidence="9 10" key="1">
    <citation type="submission" date="2019-08" db="EMBL/GenBank/DDBJ databases">
        <title>Hyperibacter terrae gen. nov., sp. nov. and Hyperibacter viscosus sp. nov., two new members in the family Rhodospirillaceae isolated from the rhizosphere of Hypericum perforatum.</title>
        <authorList>
            <person name="Noviana Z."/>
        </authorList>
    </citation>
    <scope>NUCLEOTIDE SEQUENCE [LARGE SCALE GENOMIC DNA]</scope>
    <source>
        <strain evidence="9 10">R5913</strain>
    </source>
</reference>
<dbReference type="PROSITE" id="PS51257">
    <property type="entry name" value="PROKAR_LIPOPROTEIN"/>
    <property type="match status" value="1"/>
</dbReference>
<protein>
    <recommendedName>
        <fullName evidence="8">Peptidase M48 domain-containing protein</fullName>
    </recommendedName>
</protein>
<dbReference type="InterPro" id="IPR001915">
    <property type="entry name" value="Peptidase_M48"/>
</dbReference>
<evidence type="ECO:0000259" key="8">
    <source>
        <dbReference type="Pfam" id="PF01435"/>
    </source>
</evidence>
<dbReference type="GO" id="GO:0004222">
    <property type="term" value="F:metalloendopeptidase activity"/>
    <property type="evidence" value="ECO:0007669"/>
    <property type="project" value="InterPro"/>
</dbReference>
<dbReference type="PANTHER" id="PTHR22726">
    <property type="entry name" value="METALLOENDOPEPTIDASE OMA1"/>
    <property type="match status" value="1"/>
</dbReference>
<comment type="cofactor">
    <cofactor evidence="6">
        <name>Zn(2+)</name>
        <dbReference type="ChEBI" id="CHEBI:29105"/>
    </cofactor>
    <text evidence="6">Binds 1 zinc ion per subunit.</text>
</comment>
<evidence type="ECO:0000256" key="5">
    <source>
        <dbReference type="ARBA" id="ARBA00023049"/>
    </source>
</evidence>
<keyword evidence="7" id="KW-0732">Signal</keyword>
<keyword evidence="2" id="KW-0479">Metal-binding</keyword>
<evidence type="ECO:0000256" key="7">
    <source>
        <dbReference type="SAM" id="SignalP"/>
    </source>
</evidence>
<proteinExistence type="inferred from homology"/>
<keyword evidence="10" id="KW-1185">Reference proteome</keyword>
<dbReference type="EMBL" id="CP042906">
    <property type="protein sequence ID" value="QEX17422.1"/>
    <property type="molecule type" value="Genomic_DNA"/>
</dbReference>
<dbReference type="Proteomes" id="UP000326202">
    <property type="component" value="Chromosome"/>
</dbReference>
<feature type="domain" description="Peptidase M48" evidence="8">
    <location>
        <begin position="66"/>
        <end position="244"/>
    </location>
</feature>
<dbReference type="OrthoDB" id="7338723at2"/>
<dbReference type="PANTHER" id="PTHR22726:SF24">
    <property type="entry name" value="M48 FAMILY METALLOPEPTIDASE"/>
    <property type="match status" value="1"/>
</dbReference>
<evidence type="ECO:0000256" key="1">
    <source>
        <dbReference type="ARBA" id="ARBA00022670"/>
    </source>
</evidence>
<evidence type="ECO:0000313" key="9">
    <source>
        <dbReference type="EMBL" id="QEX17422.1"/>
    </source>
</evidence>
<dbReference type="RefSeq" id="WP_151177688.1">
    <property type="nucleotide sequence ID" value="NZ_CP042906.1"/>
</dbReference>
<sequence length="260" mass="27979">MKMAPIAALFLLAALTGCAGAQFRLPAISDADVNRASLAVAGEPSNLPKHYRTAEENRDMVNRVAGRLEAAAPGLCTYAHAPHCTFNVVYVADDTVNAQTDGTRIEIYRGLMEYLDTEDEVAAVVGHEMGHEIAQHVEEKRQNATIGAVLAGILMGGAMVATGYRDPDALNNSVGLGASLGALSFSKEEEREADLLSCYLLARANYDLEKAGRVWVVLSKMDSETHASWFDDHPAGPERVAAWDKAILEVEASPNKLPQE</sequence>
<feature type="signal peptide" evidence="7">
    <location>
        <begin position="1"/>
        <end position="21"/>
    </location>
</feature>
<dbReference type="GO" id="GO:0046872">
    <property type="term" value="F:metal ion binding"/>
    <property type="evidence" value="ECO:0007669"/>
    <property type="project" value="UniProtKB-KW"/>
</dbReference>
<keyword evidence="3 6" id="KW-0378">Hydrolase</keyword>
<keyword evidence="4 6" id="KW-0862">Zinc</keyword>
<dbReference type="GO" id="GO:0016020">
    <property type="term" value="C:membrane"/>
    <property type="evidence" value="ECO:0007669"/>
    <property type="project" value="TreeGrafter"/>
</dbReference>
<accession>A0A5J6MIN5</accession>
<dbReference type="GO" id="GO:0051603">
    <property type="term" value="P:proteolysis involved in protein catabolic process"/>
    <property type="evidence" value="ECO:0007669"/>
    <property type="project" value="TreeGrafter"/>
</dbReference>
<name>A0A5J6MIN5_9PROT</name>
<dbReference type="Gene3D" id="3.30.2010.10">
    <property type="entry name" value="Metalloproteases ('zincins'), catalytic domain"/>
    <property type="match status" value="1"/>
</dbReference>
<evidence type="ECO:0000256" key="4">
    <source>
        <dbReference type="ARBA" id="ARBA00022833"/>
    </source>
</evidence>
<dbReference type="Pfam" id="PF01435">
    <property type="entry name" value="Peptidase_M48"/>
    <property type="match status" value="1"/>
</dbReference>
<dbReference type="KEGG" id="htq:FRZ44_27220"/>
<dbReference type="AlphaFoldDB" id="A0A5J6MIN5"/>
<comment type="similarity">
    <text evidence="6">Belongs to the peptidase M48 family.</text>
</comment>
<evidence type="ECO:0000256" key="3">
    <source>
        <dbReference type="ARBA" id="ARBA00022801"/>
    </source>
</evidence>
<evidence type="ECO:0000256" key="2">
    <source>
        <dbReference type="ARBA" id="ARBA00022723"/>
    </source>
</evidence>
<evidence type="ECO:0000256" key="6">
    <source>
        <dbReference type="RuleBase" id="RU003983"/>
    </source>
</evidence>